<dbReference type="SMART" id="SM00320">
    <property type="entry name" value="WD40"/>
    <property type="match status" value="6"/>
</dbReference>
<dbReference type="SUPFAM" id="SSF160897">
    <property type="entry name" value="Taf5 N-terminal domain-like"/>
    <property type="match status" value="1"/>
</dbReference>
<keyword evidence="4" id="KW-0677">Repeat</keyword>
<evidence type="ECO:0000256" key="3">
    <source>
        <dbReference type="ARBA" id="ARBA00022574"/>
    </source>
</evidence>
<evidence type="ECO:0000256" key="6">
    <source>
        <dbReference type="ARBA" id="ARBA00023163"/>
    </source>
</evidence>
<dbReference type="GO" id="GO:0005669">
    <property type="term" value="C:transcription factor TFIID complex"/>
    <property type="evidence" value="ECO:0007669"/>
    <property type="project" value="TreeGrafter"/>
</dbReference>
<evidence type="ECO:0000256" key="5">
    <source>
        <dbReference type="ARBA" id="ARBA00023015"/>
    </source>
</evidence>
<dbReference type="SUPFAM" id="SSF50978">
    <property type="entry name" value="WD40 repeat-like"/>
    <property type="match status" value="1"/>
</dbReference>
<dbReference type="PROSITE" id="PS50082">
    <property type="entry name" value="WD_REPEATS_2"/>
    <property type="match status" value="6"/>
</dbReference>
<dbReference type="InterPro" id="IPR007582">
    <property type="entry name" value="TFIID_NTD2"/>
</dbReference>
<dbReference type="Gene3D" id="1.25.40.500">
    <property type="entry name" value="TFIID subunit TAF5, NTD2 domain"/>
    <property type="match status" value="1"/>
</dbReference>
<sequence length="583" mass="64983">MSENDDNQQKDNSSESTTLSNFLKVRKYSGEISDFVDSTPDCSVMDLLVKQAIESESGQNNVLAFSATTKDASAYFQQLEEQFIALKTFIAGTNPAYKQELIGLKFPLFVNIYLELVEKSQDKKSMLFYNQHVGDFLTEHKEELQHLRGITGPEKLSTSDIAANFRKSKFVYKLSHKVFINLLQFLSSQSRSILLHFIDKNIHLDINNVRTSLLETYTERIGGEKDKANDNKGSDNCGVPAELMDAIKAMKDEPPNLPTVILHSVTNSQHGVTSAVISNDGQLMCAGFEDSAVRLWSLTPKKLVVNEASFRELSQINLGTEVAGDDDIAKTSSETLTLRAHSGPVYSVCFSQDNSFMLSASEDLSVRLWTMNSYTNRVSYIGHNYPVWHVDLSNLDVYFVSASMDQTARLWNLEYNYPLRIFAGHTSSVDTAKFHPNCTYIATASADQTCRLWDVHSGSFVRLFSGHKGSIFSLAFSPDGKHLFGGGEDRVIHVWDISSGKRVKQLTSHSHTLYSLTVNSCNLLASAGGDGKVLFWDLNEVLKTSTGQDSETWSKPIHSYTTKCVNILNCSYSNDNLLYVVGN</sequence>
<gene>
    <name evidence="9" type="ORF">PACLA_8A019042</name>
</gene>
<dbReference type="PRINTS" id="PR00320">
    <property type="entry name" value="GPROTEINBRPT"/>
</dbReference>
<dbReference type="PROSITE" id="PS00678">
    <property type="entry name" value="WD_REPEATS_1"/>
    <property type="match status" value="3"/>
</dbReference>
<comment type="caution">
    <text evidence="9">The sequence shown here is derived from an EMBL/GenBank/DDBJ whole genome shotgun (WGS) entry which is preliminary data.</text>
</comment>
<evidence type="ECO:0000256" key="1">
    <source>
        <dbReference type="ARBA" id="ARBA00004123"/>
    </source>
</evidence>
<protein>
    <submittedName>
        <fullName evidence="9">TAF5-like RNA polymerase II p300 CBP-associated factor-associated factor 65 kDa subunit 5L</fullName>
    </submittedName>
</protein>
<dbReference type="InterPro" id="IPR037264">
    <property type="entry name" value="TFIID_NTD2_sf"/>
</dbReference>
<dbReference type="EMBL" id="CACRXK020000474">
    <property type="protein sequence ID" value="CAB3982162.1"/>
    <property type="molecule type" value="Genomic_DNA"/>
</dbReference>
<name>A0A6S7G0Q3_PARCT</name>
<dbReference type="InterPro" id="IPR019775">
    <property type="entry name" value="WD40_repeat_CS"/>
</dbReference>
<dbReference type="Pfam" id="PF04494">
    <property type="entry name" value="TFIID_NTD2"/>
    <property type="match status" value="1"/>
</dbReference>
<evidence type="ECO:0000256" key="2">
    <source>
        <dbReference type="ARBA" id="ARBA00009435"/>
    </source>
</evidence>
<evidence type="ECO:0000256" key="4">
    <source>
        <dbReference type="ARBA" id="ARBA00022737"/>
    </source>
</evidence>
<dbReference type="OrthoDB" id="10266330at2759"/>
<dbReference type="CDD" id="cd00200">
    <property type="entry name" value="WD40"/>
    <property type="match status" value="1"/>
</dbReference>
<evidence type="ECO:0000259" key="8">
    <source>
        <dbReference type="Pfam" id="PF04494"/>
    </source>
</evidence>
<keyword evidence="3" id="KW-0853">WD repeat</keyword>
<dbReference type="Proteomes" id="UP001152795">
    <property type="component" value="Unassembled WGS sequence"/>
</dbReference>
<reference evidence="9" key="1">
    <citation type="submission" date="2020-04" db="EMBL/GenBank/DDBJ databases">
        <authorList>
            <person name="Alioto T."/>
            <person name="Alioto T."/>
            <person name="Gomez Garrido J."/>
        </authorList>
    </citation>
    <scope>NUCLEOTIDE SEQUENCE</scope>
    <source>
        <strain evidence="9">A484AB</strain>
    </source>
</reference>
<dbReference type="GO" id="GO:0016251">
    <property type="term" value="F:RNA polymerase II general transcription initiation factor activity"/>
    <property type="evidence" value="ECO:0007669"/>
    <property type="project" value="TreeGrafter"/>
</dbReference>
<keyword evidence="5" id="KW-0805">Transcription regulation</keyword>
<dbReference type="InterPro" id="IPR015943">
    <property type="entry name" value="WD40/YVTN_repeat-like_dom_sf"/>
</dbReference>
<evidence type="ECO:0000313" key="10">
    <source>
        <dbReference type="Proteomes" id="UP001152795"/>
    </source>
</evidence>
<dbReference type="Gene3D" id="2.130.10.10">
    <property type="entry name" value="YVTN repeat-like/Quinoprotein amine dehydrogenase"/>
    <property type="match status" value="2"/>
</dbReference>
<dbReference type="CDD" id="cd08044">
    <property type="entry name" value="TAF5_NTD2"/>
    <property type="match status" value="1"/>
</dbReference>
<dbReference type="InterPro" id="IPR001680">
    <property type="entry name" value="WD40_rpt"/>
</dbReference>
<feature type="domain" description="TFIID subunit TAF5 NTD2" evidence="8">
    <location>
        <begin position="77"/>
        <end position="201"/>
    </location>
</feature>
<evidence type="ECO:0000313" key="9">
    <source>
        <dbReference type="EMBL" id="CAB3982162.1"/>
    </source>
</evidence>
<dbReference type="GO" id="GO:0006367">
    <property type="term" value="P:transcription initiation at RNA polymerase II promoter"/>
    <property type="evidence" value="ECO:0007669"/>
    <property type="project" value="TreeGrafter"/>
</dbReference>
<dbReference type="PANTHER" id="PTHR19879">
    <property type="entry name" value="TRANSCRIPTION INITIATION FACTOR TFIID"/>
    <property type="match status" value="1"/>
</dbReference>
<accession>A0A6S7G0Q3</accession>
<keyword evidence="7" id="KW-0539">Nucleus</keyword>
<proteinExistence type="inferred from homology"/>
<dbReference type="PROSITE" id="PS50294">
    <property type="entry name" value="WD_REPEATS_REGION"/>
    <property type="match status" value="4"/>
</dbReference>
<comment type="subcellular location">
    <subcellularLocation>
        <location evidence="1">Nucleus</location>
    </subcellularLocation>
</comment>
<organism evidence="9 10">
    <name type="scientific">Paramuricea clavata</name>
    <name type="common">Red gorgonian</name>
    <name type="synonym">Violescent sea-whip</name>
    <dbReference type="NCBI Taxonomy" id="317549"/>
    <lineage>
        <taxon>Eukaryota</taxon>
        <taxon>Metazoa</taxon>
        <taxon>Cnidaria</taxon>
        <taxon>Anthozoa</taxon>
        <taxon>Octocorallia</taxon>
        <taxon>Malacalcyonacea</taxon>
        <taxon>Plexauridae</taxon>
        <taxon>Paramuricea</taxon>
    </lineage>
</organism>
<dbReference type="Pfam" id="PF00400">
    <property type="entry name" value="WD40"/>
    <property type="match status" value="6"/>
</dbReference>
<evidence type="ECO:0000256" key="7">
    <source>
        <dbReference type="ARBA" id="ARBA00023242"/>
    </source>
</evidence>
<dbReference type="InterPro" id="IPR036322">
    <property type="entry name" value="WD40_repeat_dom_sf"/>
</dbReference>
<comment type="similarity">
    <text evidence="2">Belongs to the WD repeat TAF5 family.</text>
</comment>
<keyword evidence="6" id="KW-0804">Transcription</keyword>
<dbReference type="PANTHER" id="PTHR19879:SF1">
    <property type="entry name" value="CANNONBALL-RELATED"/>
    <property type="match status" value="1"/>
</dbReference>
<keyword evidence="10" id="KW-1185">Reference proteome</keyword>
<dbReference type="AlphaFoldDB" id="A0A6S7G0Q3"/>
<dbReference type="InterPro" id="IPR020472">
    <property type="entry name" value="WD40_PAC1"/>
</dbReference>